<name>A0A397AKC2_APHAT</name>
<evidence type="ECO:0000313" key="5">
    <source>
        <dbReference type="Proteomes" id="UP000283543"/>
    </source>
</evidence>
<sequence length="315" mass="34627">MKARAVRKKRNDAAGLKFCDVEWRFLRTAPSPSPTSNFEAGFIDRLQADHSLGDACHDVMGSPRVLAMLTGEAAKDDMLDSLMTELNTLREAKDHELRQAIADHQQVHSFSTSFGPNLGVLKATAPLSIGAIAAAKALVKRGTSRRQRSSIHNPEDMAAAQATAKAAVQASLEKAHEDSTCFKADQSGNATSDRPTTPHIIWRKTDRVHIATDIPSHLLPQTNQRASATTSGGPTTPRPPEKPKKSSYGAWYMPPQVWGRGMKHGTRRGDVDSLRNDERALEIRDQIPKLFIAREYRNFIVAKNDTVPPYLDSSS</sequence>
<feature type="compositionally biased region" description="Low complexity" evidence="1">
    <location>
        <begin position="225"/>
        <end position="235"/>
    </location>
</feature>
<protein>
    <submittedName>
        <fullName evidence="2">Uncharacterized protein</fullName>
    </submittedName>
</protein>
<dbReference type="EMBL" id="QUTA01007111">
    <property type="protein sequence ID" value="RHY08333.1"/>
    <property type="molecule type" value="Genomic_DNA"/>
</dbReference>
<evidence type="ECO:0000256" key="1">
    <source>
        <dbReference type="SAM" id="MobiDB-lite"/>
    </source>
</evidence>
<accession>A0A397AKC2</accession>
<evidence type="ECO:0000313" key="4">
    <source>
        <dbReference type="Proteomes" id="UP000266239"/>
    </source>
</evidence>
<feature type="region of interest" description="Disordered" evidence="1">
    <location>
        <begin position="178"/>
        <end position="199"/>
    </location>
</feature>
<comment type="caution">
    <text evidence="2">The sequence shown here is derived from an EMBL/GenBank/DDBJ whole genome shotgun (WGS) entry which is preliminary data.</text>
</comment>
<dbReference type="Proteomes" id="UP000283543">
    <property type="component" value="Unassembled WGS sequence"/>
</dbReference>
<evidence type="ECO:0000313" key="2">
    <source>
        <dbReference type="EMBL" id="RHY08333.1"/>
    </source>
</evidence>
<feature type="compositionally biased region" description="Polar residues" evidence="1">
    <location>
        <begin position="186"/>
        <end position="195"/>
    </location>
</feature>
<gene>
    <name evidence="2" type="ORF">DYB25_003473</name>
    <name evidence="3" type="ORF">DYB34_004105</name>
</gene>
<feature type="region of interest" description="Disordered" evidence="1">
    <location>
        <begin position="214"/>
        <end position="250"/>
    </location>
</feature>
<dbReference type="EMBL" id="QUTB01005516">
    <property type="protein sequence ID" value="RHY54946.1"/>
    <property type="molecule type" value="Genomic_DNA"/>
</dbReference>
<evidence type="ECO:0000313" key="3">
    <source>
        <dbReference type="EMBL" id="RHY54946.1"/>
    </source>
</evidence>
<dbReference type="VEuPathDB" id="FungiDB:H257_07471"/>
<proteinExistence type="predicted"/>
<organism evidence="2 4">
    <name type="scientific">Aphanomyces astaci</name>
    <name type="common">Crayfish plague agent</name>
    <dbReference type="NCBI Taxonomy" id="112090"/>
    <lineage>
        <taxon>Eukaryota</taxon>
        <taxon>Sar</taxon>
        <taxon>Stramenopiles</taxon>
        <taxon>Oomycota</taxon>
        <taxon>Saprolegniomycetes</taxon>
        <taxon>Saprolegniales</taxon>
        <taxon>Verrucalvaceae</taxon>
        <taxon>Aphanomyces</taxon>
    </lineage>
</organism>
<dbReference type="Proteomes" id="UP000266239">
    <property type="component" value="Unassembled WGS sequence"/>
</dbReference>
<reference evidence="4 5" key="1">
    <citation type="submission" date="2018-08" db="EMBL/GenBank/DDBJ databases">
        <title>Aphanomyces genome sequencing and annotation.</title>
        <authorList>
            <person name="Minardi D."/>
            <person name="Oidtmann B."/>
            <person name="Van Der Giezen M."/>
            <person name="Studholme D.J."/>
        </authorList>
    </citation>
    <scope>NUCLEOTIDE SEQUENCE [LARGE SCALE GENOMIC DNA]</scope>
    <source>
        <strain evidence="3 5">Si</strain>
        <strain evidence="2 4">Yx</strain>
    </source>
</reference>
<dbReference type="AlphaFoldDB" id="A0A397AKC2"/>